<dbReference type="GO" id="GO:0004630">
    <property type="term" value="F:phospholipase D activity"/>
    <property type="evidence" value="ECO:0007669"/>
    <property type="project" value="UniProtKB-EC"/>
</dbReference>
<dbReference type="AlphaFoldDB" id="A0A0A2WKP2"/>
<evidence type="ECO:0000313" key="8">
    <source>
        <dbReference type="EMBL" id="KGQ20388.1"/>
    </source>
</evidence>
<comment type="similarity">
    <text evidence="2">Belongs to the phospholipase D family.</text>
</comment>
<evidence type="ECO:0000256" key="5">
    <source>
        <dbReference type="ARBA" id="ARBA00022963"/>
    </source>
</evidence>
<evidence type="ECO:0000259" key="7">
    <source>
        <dbReference type="Pfam" id="PF13091"/>
    </source>
</evidence>
<keyword evidence="6" id="KW-0443">Lipid metabolism</keyword>
<comment type="catalytic activity">
    <reaction evidence="1">
        <text>a 1,2-diacyl-sn-glycero-3-phosphocholine + H2O = a 1,2-diacyl-sn-glycero-3-phosphate + choline + H(+)</text>
        <dbReference type="Rhea" id="RHEA:14445"/>
        <dbReference type="ChEBI" id="CHEBI:15354"/>
        <dbReference type="ChEBI" id="CHEBI:15377"/>
        <dbReference type="ChEBI" id="CHEBI:15378"/>
        <dbReference type="ChEBI" id="CHEBI:57643"/>
        <dbReference type="ChEBI" id="CHEBI:58608"/>
        <dbReference type="EC" id="3.1.4.4"/>
    </reaction>
</comment>
<dbReference type="Gene3D" id="3.30.870.10">
    <property type="entry name" value="Endonuclease Chain A"/>
    <property type="match status" value="2"/>
</dbReference>
<evidence type="ECO:0000256" key="1">
    <source>
        <dbReference type="ARBA" id="ARBA00000798"/>
    </source>
</evidence>
<evidence type="ECO:0000313" key="9">
    <source>
        <dbReference type="Proteomes" id="UP000030518"/>
    </source>
</evidence>
<dbReference type="STRING" id="1300345.LF41_925"/>
<organism evidence="8 9">
    <name type="scientific">Lysobacter dokdonensis DS-58</name>
    <dbReference type="NCBI Taxonomy" id="1300345"/>
    <lineage>
        <taxon>Bacteria</taxon>
        <taxon>Pseudomonadati</taxon>
        <taxon>Pseudomonadota</taxon>
        <taxon>Gammaproteobacteria</taxon>
        <taxon>Lysobacterales</taxon>
        <taxon>Lysobacteraceae</taxon>
        <taxon>Noviluteimonas</taxon>
    </lineage>
</organism>
<dbReference type="CDD" id="cd09172">
    <property type="entry name" value="PLDc_Nuc_like_unchar1_1"/>
    <property type="match status" value="1"/>
</dbReference>
<dbReference type="PANTHER" id="PTHR43856">
    <property type="entry name" value="CARDIOLIPIN HYDROLASE"/>
    <property type="match status" value="1"/>
</dbReference>
<name>A0A0A2WKP2_9GAMM</name>
<dbReference type="InterPro" id="IPR025202">
    <property type="entry name" value="PLD-like_dom"/>
</dbReference>
<dbReference type="PANTHER" id="PTHR43856:SF1">
    <property type="entry name" value="MITOCHONDRIAL CARDIOLIPIN HYDROLASE"/>
    <property type="match status" value="1"/>
</dbReference>
<evidence type="ECO:0000256" key="2">
    <source>
        <dbReference type="ARBA" id="ARBA00008664"/>
    </source>
</evidence>
<gene>
    <name evidence="8" type="ORF">LF41_925</name>
</gene>
<comment type="caution">
    <text evidence="8">The sequence shown here is derived from an EMBL/GenBank/DDBJ whole genome shotgun (WGS) entry which is preliminary data.</text>
</comment>
<feature type="domain" description="Phospholipase D-like" evidence="7">
    <location>
        <begin position="183"/>
        <end position="320"/>
    </location>
</feature>
<keyword evidence="5" id="KW-0442">Lipid degradation</keyword>
<accession>A0A0A2WKP2</accession>
<dbReference type="eggNOG" id="COG1502">
    <property type="taxonomic scope" value="Bacteria"/>
</dbReference>
<dbReference type="Proteomes" id="UP000030518">
    <property type="component" value="Unassembled WGS sequence"/>
</dbReference>
<dbReference type="EMBL" id="JRKJ01000002">
    <property type="protein sequence ID" value="KGQ20388.1"/>
    <property type="molecule type" value="Genomic_DNA"/>
</dbReference>
<dbReference type="Pfam" id="PF13091">
    <property type="entry name" value="PLDc_2"/>
    <property type="match status" value="1"/>
</dbReference>
<dbReference type="RefSeq" id="WP_036164671.1">
    <property type="nucleotide sequence ID" value="NZ_JRKJ01000002.1"/>
</dbReference>
<dbReference type="EC" id="3.1.4.4" evidence="3"/>
<dbReference type="PATRIC" id="fig|1300345.3.peg.246"/>
<dbReference type="OrthoDB" id="9762009at2"/>
<dbReference type="InterPro" id="IPR051406">
    <property type="entry name" value="PLD_domain"/>
</dbReference>
<dbReference type="SUPFAM" id="SSF56024">
    <property type="entry name" value="Phospholipase D/nuclease"/>
    <property type="match status" value="2"/>
</dbReference>
<dbReference type="CDD" id="cd09173">
    <property type="entry name" value="PLDc_Nuc_like_unchar1_2"/>
    <property type="match status" value="1"/>
</dbReference>
<reference evidence="8 9" key="1">
    <citation type="submission" date="2014-09" db="EMBL/GenBank/DDBJ databases">
        <title>Genome sequences of Lysobacter dokdonensis DS-58.</title>
        <authorList>
            <person name="Kim J.F."/>
            <person name="Kwak M.-J."/>
        </authorList>
    </citation>
    <scope>NUCLEOTIDE SEQUENCE [LARGE SCALE GENOMIC DNA]</scope>
    <source>
        <strain evidence="8 9">DS-58</strain>
    </source>
</reference>
<proteinExistence type="inferred from homology"/>
<protein>
    <recommendedName>
        <fullName evidence="3">phospholipase D</fullName>
        <ecNumber evidence="3">3.1.4.4</ecNumber>
    </recommendedName>
</protein>
<dbReference type="GO" id="GO:0016891">
    <property type="term" value="F:RNA endonuclease activity producing 5'-phosphomonoesters, hydrolytic mechanism"/>
    <property type="evidence" value="ECO:0007669"/>
    <property type="project" value="TreeGrafter"/>
</dbReference>
<evidence type="ECO:0000256" key="6">
    <source>
        <dbReference type="ARBA" id="ARBA00023098"/>
    </source>
</evidence>
<evidence type="ECO:0000256" key="3">
    <source>
        <dbReference type="ARBA" id="ARBA00012027"/>
    </source>
</evidence>
<keyword evidence="9" id="KW-1185">Reference proteome</keyword>
<evidence type="ECO:0000256" key="4">
    <source>
        <dbReference type="ARBA" id="ARBA00022801"/>
    </source>
</evidence>
<keyword evidence="4" id="KW-0378">Hydrolase</keyword>
<sequence>MRVLKRNDDDSFRVKAYAGTNGVLLAFDITKKPAKDFLGFAIQKKETGGDWQWMFNGLTFPGRAHTRPEWRATESNLAPIQKFRWADYSIEPGTTCTYRVHPVHGSPDFIELHDPLSVKLTTDDGHPKNHRVIFNRAVAASQGFENRFKEWNKELTKKKSIPIEDWPEEPRNWLQHGLLDRILAFIARAKDETWALDVAIYEYELKAIVDAVKQAHQRGVNVRVIYHAKANDEQTEQNEKSLKGLPKACKRGRITSKIFHNKFIVLSKLSASSGARKPKAVLCGSTNFTENGVYRQANVVHVAEDTEAASKYLGLFEQVWSSPADVPAARKWISENNLIDEDAALYCGFSPRKGGADLAEFVRTINGAQTDLLFATAFKLPESILDALLGGDNDPILRYGLQNTASRITGYHADRTAEFTTPALLSKGLEGWVKEGLKGQRGNLLVHTKAVVVDFTTDHPVIISGSHNLSKPASESNDENFLIIRGDTDLADRYGIEILRFYEHYRFRYYAKLLKLKEVRPLAEDNSWADAYYKKGTLKHASRLRYAGR</sequence>
<dbReference type="GO" id="GO:0016042">
    <property type="term" value="P:lipid catabolic process"/>
    <property type="evidence" value="ECO:0007669"/>
    <property type="project" value="UniProtKB-KW"/>
</dbReference>